<evidence type="ECO:0000313" key="4">
    <source>
        <dbReference type="Proteomes" id="UP001578633"/>
    </source>
</evidence>
<gene>
    <name evidence="3" type="ORF">ACET3X_005736</name>
</gene>
<dbReference type="InterPro" id="IPR000719">
    <property type="entry name" value="Prot_kinase_dom"/>
</dbReference>
<evidence type="ECO:0000313" key="3">
    <source>
        <dbReference type="EMBL" id="KAL1795512.1"/>
    </source>
</evidence>
<proteinExistence type="predicted"/>
<evidence type="ECO:0000256" key="1">
    <source>
        <dbReference type="SAM" id="MobiDB-lite"/>
    </source>
</evidence>
<protein>
    <recommendedName>
        <fullName evidence="2">Protein kinase domain-containing protein</fullName>
    </recommendedName>
</protein>
<name>A0ABR3UH18_9PLEO</name>
<feature type="region of interest" description="Disordered" evidence="1">
    <location>
        <begin position="41"/>
        <end position="60"/>
    </location>
</feature>
<dbReference type="PROSITE" id="PS50011">
    <property type="entry name" value="PROTEIN_KINASE_DOM"/>
    <property type="match status" value="1"/>
</dbReference>
<accession>A0ABR3UH18</accession>
<keyword evidence="4" id="KW-1185">Reference proteome</keyword>
<evidence type="ECO:0000259" key="2">
    <source>
        <dbReference type="PROSITE" id="PS50011"/>
    </source>
</evidence>
<dbReference type="InterPro" id="IPR011009">
    <property type="entry name" value="Kinase-like_dom_sf"/>
</dbReference>
<dbReference type="Proteomes" id="UP001578633">
    <property type="component" value="Chromosome 5"/>
</dbReference>
<reference evidence="3 4" key="1">
    <citation type="submission" date="2024-09" db="EMBL/GenBank/DDBJ databases">
        <title>T2T genomes of carrot and Alternaria dauci and their utility for understanding host-pathogen interaction during carrot leaf blight disease.</title>
        <authorList>
            <person name="Liu W."/>
            <person name="Xu S."/>
            <person name="Ou C."/>
            <person name="Liu X."/>
            <person name="Zhuang F."/>
            <person name="Deng X.W."/>
        </authorList>
    </citation>
    <scope>NUCLEOTIDE SEQUENCE [LARGE SCALE GENOMIC DNA]</scope>
    <source>
        <strain evidence="3 4">A2016</strain>
    </source>
</reference>
<organism evidence="3 4">
    <name type="scientific">Alternaria dauci</name>
    <dbReference type="NCBI Taxonomy" id="48095"/>
    <lineage>
        <taxon>Eukaryota</taxon>
        <taxon>Fungi</taxon>
        <taxon>Dikarya</taxon>
        <taxon>Ascomycota</taxon>
        <taxon>Pezizomycotina</taxon>
        <taxon>Dothideomycetes</taxon>
        <taxon>Pleosporomycetidae</taxon>
        <taxon>Pleosporales</taxon>
        <taxon>Pleosporineae</taxon>
        <taxon>Pleosporaceae</taxon>
        <taxon>Alternaria</taxon>
        <taxon>Alternaria sect. Porri</taxon>
    </lineage>
</organism>
<comment type="caution">
    <text evidence="3">The sequence shown here is derived from an EMBL/GenBank/DDBJ whole genome shotgun (WGS) entry which is preliminary data.</text>
</comment>
<feature type="domain" description="Protein kinase" evidence="2">
    <location>
        <begin position="153"/>
        <end position="288"/>
    </location>
</feature>
<dbReference type="EMBL" id="JBHGVX010000005">
    <property type="protein sequence ID" value="KAL1795512.1"/>
    <property type="molecule type" value="Genomic_DNA"/>
</dbReference>
<sequence>MTSNVNTTGEKDVRNDSVVRILDEAIAELNDITSRLTLSTRDDLEPVPNPTTQSPEARDYTSEFEKFCAKSGVDQPYPDHHTPFRRFLHEKALEPRSKDPEDYPGLQHAATLFLRDSEAEDGNNFDRLDKDLQDTLKDILNSRFADDIAHDRFVPGQLIGHGMTGLEWMITSQLFGVGGSFNRGIFQVEENFEPDFLDDYGTGNFFKKTISIMKTLPSPALDPGFASREISILKDLNHDNILAFWDGRVPRERHETGWMVTEFCNKGTLKNIVETYAKADASIPELFV</sequence>
<dbReference type="Gene3D" id="1.10.510.10">
    <property type="entry name" value="Transferase(Phosphotransferase) domain 1"/>
    <property type="match status" value="1"/>
</dbReference>
<dbReference type="GeneID" id="96086058"/>
<dbReference type="RefSeq" id="XP_069306096.1">
    <property type="nucleotide sequence ID" value="XM_069451871.1"/>
</dbReference>
<dbReference type="SUPFAM" id="SSF56112">
    <property type="entry name" value="Protein kinase-like (PK-like)"/>
    <property type="match status" value="1"/>
</dbReference>
<dbReference type="Gene3D" id="3.30.200.20">
    <property type="entry name" value="Phosphorylase Kinase, domain 1"/>
    <property type="match status" value="1"/>
</dbReference>